<dbReference type="NCBIfam" id="NF006530">
    <property type="entry name" value="PRK08999.1"/>
    <property type="match status" value="1"/>
</dbReference>
<evidence type="ECO:0000256" key="11">
    <source>
        <dbReference type="ARBA" id="ARBA00036904"/>
    </source>
</evidence>
<dbReference type="InterPro" id="IPR000086">
    <property type="entry name" value="NUDIX_hydrolase_dom"/>
</dbReference>
<dbReference type="GO" id="GO:0016787">
    <property type="term" value="F:hydrolase activity"/>
    <property type="evidence" value="ECO:0007669"/>
    <property type="project" value="UniProtKB-KW"/>
</dbReference>
<keyword evidence="3" id="KW-0515">Mutator protein</keyword>
<dbReference type="PANTHER" id="PTHR47707">
    <property type="entry name" value="8-OXO-DGTP DIPHOSPHATASE"/>
    <property type="match status" value="1"/>
</dbReference>
<dbReference type="Gene3D" id="3.90.79.10">
    <property type="entry name" value="Nucleoside Triphosphate Pyrophosphohydrolase"/>
    <property type="match status" value="1"/>
</dbReference>
<dbReference type="CDD" id="cd00564">
    <property type="entry name" value="TMP_TenI"/>
    <property type="match status" value="1"/>
</dbReference>
<evidence type="ECO:0000256" key="4">
    <source>
        <dbReference type="ARBA" id="ARBA00022705"/>
    </source>
</evidence>
<dbReference type="InterPro" id="IPR013785">
    <property type="entry name" value="Aldolase_TIM"/>
</dbReference>
<dbReference type="PRINTS" id="PR00502">
    <property type="entry name" value="NUDIXFAMILY"/>
</dbReference>
<evidence type="ECO:0000256" key="3">
    <source>
        <dbReference type="ARBA" id="ARBA00022457"/>
    </source>
</evidence>
<evidence type="ECO:0000313" key="19">
    <source>
        <dbReference type="EMBL" id="UOD51695.1"/>
    </source>
</evidence>
<evidence type="ECO:0000256" key="8">
    <source>
        <dbReference type="ARBA" id="ARBA00022842"/>
    </source>
</evidence>
<dbReference type="PANTHER" id="PTHR47707:SF1">
    <property type="entry name" value="NUDIX HYDROLASE FAMILY PROTEIN"/>
    <property type="match status" value="1"/>
</dbReference>
<dbReference type="InterPro" id="IPR015797">
    <property type="entry name" value="NUDIX_hydrolase-like_dom_sf"/>
</dbReference>
<dbReference type="RefSeq" id="WP_243480101.1">
    <property type="nucleotide sequence ID" value="NZ_CP063982.1"/>
</dbReference>
<organism evidence="19 20">
    <name type="scientific">Orrella daihaiensis</name>
    <dbReference type="NCBI Taxonomy" id="2782176"/>
    <lineage>
        <taxon>Bacteria</taxon>
        <taxon>Pseudomonadati</taxon>
        <taxon>Pseudomonadota</taxon>
        <taxon>Betaproteobacteria</taxon>
        <taxon>Burkholderiales</taxon>
        <taxon>Alcaligenaceae</taxon>
        <taxon>Orrella</taxon>
    </lineage>
</organism>
<evidence type="ECO:0000256" key="12">
    <source>
        <dbReference type="ARBA" id="ARBA00038905"/>
    </source>
</evidence>
<evidence type="ECO:0000256" key="17">
    <source>
        <dbReference type="RuleBase" id="RU003476"/>
    </source>
</evidence>
<evidence type="ECO:0000256" key="5">
    <source>
        <dbReference type="ARBA" id="ARBA00022723"/>
    </source>
</evidence>
<comment type="similarity">
    <text evidence="2 17">Belongs to the Nudix hydrolase family.</text>
</comment>
<sequence length="317" mass="34326">MTDPIIDVAVGVLLTDNGKVLLGDRPAGKPWAGWWELPGGKLEPGESVMQALGRELKEELGIELTDATPWVTYIHRYPTTTVRLHFCRVTGWVGEPQTLEQQQLKWVDIATATELPDLLPAAYPPLRWLKLPSKYLISSAHSSMGHAAFLDKLQVAMAQGVKLVQWREPAWDTPDMHAVFEQVKSCCHAHGAKLLINSVHDKALWHLADGVHLRAEDAKKLSGRPVALQGKLVGVSTHNEQELAIARAIEADFVVLGPVLPTASHPGAATLGWDEFERLNQLAGLPAFAIGGQSSASLALAQSRGAHGIAGIAHLID</sequence>
<evidence type="ECO:0000256" key="1">
    <source>
        <dbReference type="ARBA" id="ARBA00001946"/>
    </source>
</evidence>
<dbReference type="InterPro" id="IPR020084">
    <property type="entry name" value="NUDIX_hydrolase_CS"/>
</dbReference>
<reference evidence="19 20" key="1">
    <citation type="submission" date="2020-11" db="EMBL/GenBank/DDBJ databases">
        <title>Algicoccus daihaiensis sp.nov., isolated from Daihai Lake in Inner Mongolia.</title>
        <authorList>
            <person name="Kai J."/>
        </authorList>
    </citation>
    <scope>NUCLEOTIDE SEQUENCE [LARGE SCALE GENOMIC DNA]</scope>
    <source>
        <strain evidence="20">f23</strain>
    </source>
</reference>
<keyword evidence="9" id="KW-0234">DNA repair</keyword>
<accession>A0ABY4AQQ2</accession>
<evidence type="ECO:0000259" key="18">
    <source>
        <dbReference type="PROSITE" id="PS51462"/>
    </source>
</evidence>
<dbReference type="SUPFAM" id="SSF51391">
    <property type="entry name" value="Thiamin phosphate synthase"/>
    <property type="match status" value="1"/>
</dbReference>
<dbReference type="Pfam" id="PF00293">
    <property type="entry name" value="NUDIX"/>
    <property type="match status" value="1"/>
</dbReference>
<keyword evidence="20" id="KW-1185">Reference proteome</keyword>
<dbReference type="Proteomes" id="UP000831607">
    <property type="component" value="Chromosome"/>
</dbReference>
<keyword evidence="4" id="KW-0235">DNA replication</keyword>
<evidence type="ECO:0000256" key="2">
    <source>
        <dbReference type="ARBA" id="ARBA00005582"/>
    </source>
</evidence>
<keyword evidence="6" id="KW-0227">DNA damage</keyword>
<name>A0ABY4AQQ2_9BURK</name>
<dbReference type="PROSITE" id="PS51462">
    <property type="entry name" value="NUDIX"/>
    <property type="match status" value="1"/>
</dbReference>
<evidence type="ECO:0000256" key="7">
    <source>
        <dbReference type="ARBA" id="ARBA00022801"/>
    </source>
</evidence>
<comment type="cofactor">
    <cofactor evidence="1">
        <name>Mg(2+)</name>
        <dbReference type="ChEBI" id="CHEBI:18420"/>
    </cofactor>
</comment>
<comment type="catalytic activity">
    <reaction evidence="10">
        <text>8-oxo-dGTP + H2O = 8-oxo-dGMP + diphosphate + H(+)</text>
        <dbReference type="Rhea" id="RHEA:31575"/>
        <dbReference type="ChEBI" id="CHEBI:15377"/>
        <dbReference type="ChEBI" id="CHEBI:15378"/>
        <dbReference type="ChEBI" id="CHEBI:33019"/>
        <dbReference type="ChEBI" id="CHEBI:63224"/>
        <dbReference type="ChEBI" id="CHEBI:77896"/>
        <dbReference type="EC" id="3.6.1.55"/>
    </reaction>
</comment>
<dbReference type="CDD" id="cd03425">
    <property type="entry name" value="NUDIX_MutT_NudA_like"/>
    <property type="match status" value="1"/>
</dbReference>
<gene>
    <name evidence="19" type="ORF">DHf2319_12295</name>
</gene>
<dbReference type="InterPro" id="IPR036206">
    <property type="entry name" value="ThiamineP_synth_sf"/>
</dbReference>
<dbReference type="InterPro" id="IPR047127">
    <property type="entry name" value="MutT-like"/>
</dbReference>
<evidence type="ECO:0000256" key="6">
    <source>
        <dbReference type="ARBA" id="ARBA00022763"/>
    </source>
</evidence>
<evidence type="ECO:0000256" key="10">
    <source>
        <dbReference type="ARBA" id="ARBA00035861"/>
    </source>
</evidence>
<dbReference type="InterPro" id="IPR020476">
    <property type="entry name" value="Nudix_hydrolase"/>
</dbReference>
<dbReference type="SUPFAM" id="SSF55811">
    <property type="entry name" value="Nudix"/>
    <property type="match status" value="1"/>
</dbReference>
<evidence type="ECO:0000256" key="15">
    <source>
        <dbReference type="ARBA" id="ARBA00041979"/>
    </source>
</evidence>
<dbReference type="Gene3D" id="3.20.20.70">
    <property type="entry name" value="Aldolase class I"/>
    <property type="match status" value="1"/>
</dbReference>
<evidence type="ECO:0000256" key="14">
    <source>
        <dbReference type="ARBA" id="ARBA00041592"/>
    </source>
</evidence>
<keyword evidence="5" id="KW-0479">Metal-binding</keyword>
<dbReference type="EMBL" id="CP063982">
    <property type="protein sequence ID" value="UOD51695.1"/>
    <property type="molecule type" value="Genomic_DNA"/>
</dbReference>
<keyword evidence="7 17" id="KW-0378">Hydrolase</keyword>
<dbReference type="InterPro" id="IPR022998">
    <property type="entry name" value="ThiamineP_synth_TenI"/>
</dbReference>
<proteinExistence type="inferred from homology"/>
<dbReference type="PROSITE" id="PS00893">
    <property type="entry name" value="NUDIX_BOX"/>
    <property type="match status" value="1"/>
</dbReference>
<evidence type="ECO:0000313" key="20">
    <source>
        <dbReference type="Proteomes" id="UP000831607"/>
    </source>
</evidence>
<protein>
    <recommendedName>
        <fullName evidence="13">8-oxo-dGTP diphosphatase</fullName>
        <ecNumber evidence="12">3.6.1.55</ecNumber>
    </recommendedName>
    <alternativeName>
        <fullName evidence="16">7,8-dihydro-8-oxoguanine-triphosphatase</fullName>
    </alternativeName>
    <alternativeName>
        <fullName evidence="15">Mutator protein MutT</fullName>
    </alternativeName>
    <alternativeName>
        <fullName evidence="14">dGTP pyrophosphohydrolase</fullName>
    </alternativeName>
</protein>
<evidence type="ECO:0000256" key="9">
    <source>
        <dbReference type="ARBA" id="ARBA00023204"/>
    </source>
</evidence>
<dbReference type="Pfam" id="PF02581">
    <property type="entry name" value="TMP-TENI"/>
    <property type="match status" value="1"/>
</dbReference>
<comment type="catalytic activity">
    <reaction evidence="11">
        <text>8-oxo-GTP + H2O = 8-oxo-GMP + diphosphate + H(+)</text>
        <dbReference type="Rhea" id="RHEA:67616"/>
        <dbReference type="ChEBI" id="CHEBI:15377"/>
        <dbReference type="ChEBI" id="CHEBI:15378"/>
        <dbReference type="ChEBI" id="CHEBI:33019"/>
        <dbReference type="ChEBI" id="CHEBI:143553"/>
        <dbReference type="ChEBI" id="CHEBI:145694"/>
    </reaction>
</comment>
<keyword evidence="8" id="KW-0460">Magnesium</keyword>
<dbReference type="EC" id="3.6.1.55" evidence="12"/>
<evidence type="ECO:0000256" key="13">
    <source>
        <dbReference type="ARBA" id="ARBA00040794"/>
    </source>
</evidence>
<evidence type="ECO:0000256" key="16">
    <source>
        <dbReference type="ARBA" id="ARBA00042798"/>
    </source>
</evidence>
<feature type="domain" description="Nudix hydrolase" evidence="18">
    <location>
        <begin position="5"/>
        <end position="131"/>
    </location>
</feature>